<evidence type="ECO:0000256" key="1">
    <source>
        <dbReference type="SAM" id="MobiDB-lite"/>
    </source>
</evidence>
<organism evidence="3 4">
    <name type="scientific">Thalictrum thalictroides</name>
    <name type="common">Rue-anemone</name>
    <name type="synonym">Anemone thalictroides</name>
    <dbReference type="NCBI Taxonomy" id="46969"/>
    <lineage>
        <taxon>Eukaryota</taxon>
        <taxon>Viridiplantae</taxon>
        <taxon>Streptophyta</taxon>
        <taxon>Embryophyta</taxon>
        <taxon>Tracheophyta</taxon>
        <taxon>Spermatophyta</taxon>
        <taxon>Magnoliopsida</taxon>
        <taxon>Ranunculales</taxon>
        <taxon>Ranunculaceae</taxon>
        <taxon>Thalictroideae</taxon>
        <taxon>Thalictrum</taxon>
    </lineage>
</organism>
<dbReference type="OrthoDB" id="444592at2759"/>
<gene>
    <name evidence="3" type="ORF">FRX31_009907</name>
</gene>
<dbReference type="EMBL" id="JABWDY010010670">
    <property type="protein sequence ID" value="KAF5200506.1"/>
    <property type="molecule type" value="Genomic_DNA"/>
</dbReference>
<dbReference type="GO" id="GO:0005634">
    <property type="term" value="C:nucleus"/>
    <property type="evidence" value="ECO:0007669"/>
    <property type="project" value="TreeGrafter"/>
</dbReference>
<dbReference type="GO" id="GO:0006284">
    <property type="term" value="P:base-excision repair"/>
    <property type="evidence" value="ECO:0007669"/>
    <property type="project" value="TreeGrafter"/>
</dbReference>
<dbReference type="Pfam" id="PF21218">
    <property type="entry name" value="Fpg-like_C"/>
    <property type="match status" value="1"/>
</dbReference>
<dbReference type="PANTHER" id="PTHR22993:SF9">
    <property type="entry name" value="FORMAMIDOPYRIMIDINE-DNA GLYCOSYLASE"/>
    <property type="match status" value="1"/>
</dbReference>
<dbReference type="Gene3D" id="1.10.8.50">
    <property type="match status" value="1"/>
</dbReference>
<dbReference type="Proteomes" id="UP000554482">
    <property type="component" value="Unassembled WGS sequence"/>
</dbReference>
<evidence type="ECO:0000259" key="2">
    <source>
        <dbReference type="Pfam" id="PF21218"/>
    </source>
</evidence>
<feature type="compositionally biased region" description="Basic and acidic residues" evidence="1">
    <location>
        <begin position="104"/>
        <end position="113"/>
    </location>
</feature>
<feature type="domain" description="Formamidopyrimidine-DNA glycosylase-like C-terminal" evidence="2">
    <location>
        <begin position="25"/>
        <end position="58"/>
    </location>
</feature>
<keyword evidence="4" id="KW-1185">Reference proteome</keyword>
<feature type="compositionally biased region" description="Basic residues" evidence="1">
    <location>
        <begin position="133"/>
        <end position="150"/>
    </location>
</feature>
<reference evidence="3 4" key="1">
    <citation type="submission" date="2020-06" db="EMBL/GenBank/DDBJ databases">
        <title>Transcriptomic and genomic resources for Thalictrum thalictroides and T. hernandezii: Facilitating candidate gene discovery in an emerging model plant lineage.</title>
        <authorList>
            <person name="Arias T."/>
            <person name="Riano-Pachon D.M."/>
            <person name="Di Stilio V.S."/>
        </authorList>
    </citation>
    <scope>NUCLEOTIDE SEQUENCE [LARGE SCALE GENOMIC DNA]</scope>
    <source>
        <strain evidence="4">cv. WT478/WT964</strain>
        <tissue evidence="3">Leaves</tissue>
    </source>
</reference>
<proteinExistence type="predicted"/>
<name>A0A7J6WT10_THATH</name>
<protein>
    <submittedName>
        <fullName evidence="3">Formamidopyrimidine-dna glycosylase</fullName>
    </submittedName>
</protein>
<comment type="caution">
    <text evidence="3">The sequence shown here is derived from an EMBL/GenBank/DDBJ whole genome shotgun (WGS) entry which is preliminary data.</text>
</comment>
<dbReference type="InterPro" id="IPR049332">
    <property type="entry name" value="Fpg-like_C"/>
</dbReference>
<dbReference type="GO" id="GO:0019104">
    <property type="term" value="F:DNA N-glycosylase activity"/>
    <property type="evidence" value="ECO:0007669"/>
    <property type="project" value="TreeGrafter"/>
</dbReference>
<dbReference type="PANTHER" id="PTHR22993">
    <property type="entry name" value="FORMAMIDOPYRIMIDINE-DNA GLYCOSYLASE"/>
    <property type="match status" value="1"/>
</dbReference>
<dbReference type="GO" id="GO:0003906">
    <property type="term" value="F:DNA-(apurinic or apyrimidinic site) endonuclease activity"/>
    <property type="evidence" value="ECO:0007669"/>
    <property type="project" value="TreeGrafter"/>
</dbReference>
<dbReference type="AlphaFoldDB" id="A0A7J6WT10"/>
<sequence length="150" mass="16648">MVVSFSVMEKSVEVGADSSHYPDYWIFHSRENKPGKAFVDGKSIEFITAGGRTTAYVPELQKLPKDQVVRNSSSKPTRKSSDGDEKEEEQSGEESPKKSNLKNDQAKPKRRAETVAAKRKVSTSDDDGDQKKKGTKVTRAKTVTAKRKAK</sequence>
<accession>A0A7J6WT10</accession>
<feature type="region of interest" description="Disordered" evidence="1">
    <location>
        <begin position="58"/>
        <end position="150"/>
    </location>
</feature>
<evidence type="ECO:0000313" key="3">
    <source>
        <dbReference type="EMBL" id="KAF5200506.1"/>
    </source>
</evidence>
<evidence type="ECO:0000313" key="4">
    <source>
        <dbReference type="Proteomes" id="UP000554482"/>
    </source>
</evidence>